<dbReference type="Gene3D" id="3.40.50.720">
    <property type="entry name" value="NAD(P)-binding Rossmann-like Domain"/>
    <property type="match status" value="1"/>
</dbReference>
<sequence>MTVRTAFLGFGEAASAFASDPRWTGDAFGYDLKLDDAGARDAKMRDFGAAGVDVSASCEDAISSGDQVLSLVTADQSLAAAKTASGYLNEGTLFFDMNSVAPQRKREAAIFIGAAGGRYVDVAVMSPVYPAQLDVPLLLSGPHAEEGEPALKALGFGKVRQVGAEIGRASVIKMIRSVMVKGIEALTAECVLAADAAGVVDEVLESLGAEWPGRANYNLERMLVHGNRRAAEMEEVCATLESLGIQPALTRGTVRRQRELGLLGHHTPPTRLEDKLSLISGTKEARTA</sequence>
<keyword evidence="4" id="KW-1185">Reference proteome</keyword>
<dbReference type="OrthoDB" id="4333at2"/>
<name>A0A399REA6_9PROT</name>
<dbReference type="InterPro" id="IPR015814">
    <property type="entry name" value="Pgluconate_DH_NAD-bd_C"/>
</dbReference>
<proteinExistence type="predicted"/>
<dbReference type="InterPro" id="IPR013328">
    <property type="entry name" value="6PGD_dom2"/>
</dbReference>
<dbReference type="InterPro" id="IPR036291">
    <property type="entry name" value="NAD(P)-bd_dom_sf"/>
</dbReference>
<dbReference type="EMBL" id="QWFX01000013">
    <property type="protein sequence ID" value="RIJ28377.1"/>
    <property type="molecule type" value="Genomic_DNA"/>
</dbReference>
<comment type="caution">
    <text evidence="3">The sequence shown here is derived from an EMBL/GenBank/DDBJ whole genome shotgun (WGS) entry which is preliminary data.</text>
</comment>
<protein>
    <submittedName>
        <fullName evidence="3">NAD(P)-dependent oxidoreductase</fullName>
    </submittedName>
</protein>
<dbReference type="Proteomes" id="UP000266385">
    <property type="component" value="Unassembled WGS sequence"/>
</dbReference>
<dbReference type="AlphaFoldDB" id="A0A399REA6"/>
<dbReference type="InterPro" id="IPR006115">
    <property type="entry name" value="6PGDH_NADP-bd"/>
</dbReference>
<feature type="domain" description="Phosphogluconate dehydrogenase NAD-binding putative C-terminal" evidence="2">
    <location>
        <begin position="194"/>
        <end position="259"/>
    </location>
</feature>
<dbReference type="SUPFAM" id="SSF48179">
    <property type="entry name" value="6-phosphogluconate dehydrogenase C-terminal domain-like"/>
    <property type="match status" value="1"/>
</dbReference>
<feature type="domain" description="6-phosphogluconate dehydrogenase NADP-binding" evidence="1">
    <location>
        <begin position="41"/>
        <end position="126"/>
    </location>
</feature>
<dbReference type="RefSeq" id="WP_119376913.1">
    <property type="nucleotide sequence ID" value="NZ_QWFX01000013.1"/>
</dbReference>
<dbReference type="GO" id="GO:0050661">
    <property type="term" value="F:NADP binding"/>
    <property type="evidence" value="ECO:0007669"/>
    <property type="project" value="InterPro"/>
</dbReference>
<evidence type="ECO:0000313" key="3">
    <source>
        <dbReference type="EMBL" id="RIJ28377.1"/>
    </source>
</evidence>
<evidence type="ECO:0000313" key="4">
    <source>
        <dbReference type="Proteomes" id="UP000266385"/>
    </source>
</evidence>
<gene>
    <name evidence="3" type="ORF">D1223_13380</name>
</gene>
<organism evidence="3 4">
    <name type="scientific">Henriciella mobilis</name>
    <dbReference type="NCBI Taxonomy" id="2305467"/>
    <lineage>
        <taxon>Bacteria</taxon>
        <taxon>Pseudomonadati</taxon>
        <taxon>Pseudomonadota</taxon>
        <taxon>Alphaproteobacteria</taxon>
        <taxon>Hyphomonadales</taxon>
        <taxon>Hyphomonadaceae</taxon>
        <taxon>Henriciella</taxon>
    </lineage>
</organism>
<dbReference type="Gene3D" id="1.10.1040.10">
    <property type="entry name" value="N-(1-d-carboxylethyl)-l-norvaline Dehydrogenase, domain 2"/>
    <property type="match status" value="1"/>
</dbReference>
<evidence type="ECO:0000259" key="1">
    <source>
        <dbReference type="Pfam" id="PF03446"/>
    </source>
</evidence>
<dbReference type="Pfam" id="PF09130">
    <property type="entry name" value="DUF1932"/>
    <property type="match status" value="1"/>
</dbReference>
<dbReference type="Pfam" id="PF03446">
    <property type="entry name" value="NAD_binding_2"/>
    <property type="match status" value="1"/>
</dbReference>
<evidence type="ECO:0000259" key="2">
    <source>
        <dbReference type="Pfam" id="PF09130"/>
    </source>
</evidence>
<accession>A0A399REA6</accession>
<dbReference type="SUPFAM" id="SSF51735">
    <property type="entry name" value="NAD(P)-binding Rossmann-fold domains"/>
    <property type="match status" value="1"/>
</dbReference>
<dbReference type="InterPro" id="IPR008927">
    <property type="entry name" value="6-PGluconate_DH-like_C_sf"/>
</dbReference>
<reference evidence="3 4" key="1">
    <citation type="submission" date="2018-08" db="EMBL/GenBank/DDBJ databases">
        <title>Henriciella mobilis sp. nov., isolated from seawater.</title>
        <authorList>
            <person name="Cheng H."/>
            <person name="Wu Y.-H."/>
            <person name="Xu X.-W."/>
            <person name="Guo L.-L."/>
        </authorList>
    </citation>
    <scope>NUCLEOTIDE SEQUENCE [LARGE SCALE GENOMIC DNA]</scope>
    <source>
        <strain evidence="3 4">JN25</strain>
    </source>
</reference>